<evidence type="ECO:0008006" key="3">
    <source>
        <dbReference type="Google" id="ProtNLM"/>
    </source>
</evidence>
<sequence length="164" mass="18255">MKTLFLGRHAKSSWDDSGLSDFERPLNDRGERDAPEMGRRLAQKHRTADLILCSAAVRARTTAAILAKEWGYEGDLLLEPKLYEASSSQMLDFIQELEDEATSALVVAHNPTITWLANLLGNLSIGNVPTCGIVALKIPCDKWSEVKVERAELIEFDFPKKVEA</sequence>
<dbReference type="Pfam" id="PF00300">
    <property type="entry name" value="His_Phos_1"/>
    <property type="match status" value="1"/>
</dbReference>
<organism evidence="2">
    <name type="scientific">marine metagenome</name>
    <dbReference type="NCBI Taxonomy" id="408172"/>
    <lineage>
        <taxon>unclassified sequences</taxon>
        <taxon>metagenomes</taxon>
        <taxon>ecological metagenomes</taxon>
    </lineage>
</organism>
<accession>A0A382WNI4</accession>
<dbReference type="PANTHER" id="PTHR47623">
    <property type="entry name" value="OS09G0287300 PROTEIN"/>
    <property type="match status" value="1"/>
</dbReference>
<dbReference type="AlphaFoldDB" id="A0A382WNI4"/>
<feature type="region of interest" description="Disordered" evidence="1">
    <location>
        <begin position="1"/>
        <end position="37"/>
    </location>
</feature>
<gene>
    <name evidence="2" type="ORF">METZ01_LOCUS413320</name>
</gene>
<dbReference type="EMBL" id="UINC01161336">
    <property type="protein sequence ID" value="SVD60466.1"/>
    <property type="molecule type" value="Genomic_DNA"/>
</dbReference>
<reference evidence="2" key="1">
    <citation type="submission" date="2018-05" db="EMBL/GenBank/DDBJ databases">
        <authorList>
            <person name="Lanie J.A."/>
            <person name="Ng W.-L."/>
            <person name="Kazmierczak K.M."/>
            <person name="Andrzejewski T.M."/>
            <person name="Davidsen T.M."/>
            <person name="Wayne K.J."/>
            <person name="Tettelin H."/>
            <person name="Glass J.I."/>
            <person name="Rusch D."/>
            <person name="Podicherti R."/>
            <person name="Tsui H.-C.T."/>
            <person name="Winkler M.E."/>
        </authorList>
    </citation>
    <scope>NUCLEOTIDE SEQUENCE</scope>
</reference>
<dbReference type="SMART" id="SM00855">
    <property type="entry name" value="PGAM"/>
    <property type="match status" value="1"/>
</dbReference>
<dbReference type="InterPro" id="IPR029033">
    <property type="entry name" value="His_PPase_superfam"/>
</dbReference>
<evidence type="ECO:0000256" key="1">
    <source>
        <dbReference type="SAM" id="MobiDB-lite"/>
    </source>
</evidence>
<evidence type="ECO:0000313" key="2">
    <source>
        <dbReference type="EMBL" id="SVD60466.1"/>
    </source>
</evidence>
<proteinExistence type="predicted"/>
<name>A0A382WNI4_9ZZZZ</name>
<dbReference type="SUPFAM" id="SSF53254">
    <property type="entry name" value="Phosphoglycerate mutase-like"/>
    <property type="match status" value="1"/>
</dbReference>
<dbReference type="InterPro" id="IPR013078">
    <property type="entry name" value="His_Pase_superF_clade-1"/>
</dbReference>
<dbReference type="PANTHER" id="PTHR47623:SF1">
    <property type="entry name" value="OS09G0287300 PROTEIN"/>
    <property type="match status" value="1"/>
</dbReference>
<dbReference type="Gene3D" id="3.40.50.1240">
    <property type="entry name" value="Phosphoglycerate mutase-like"/>
    <property type="match status" value="1"/>
</dbReference>
<dbReference type="CDD" id="cd07067">
    <property type="entry name" value="HP_PGM_like"/>
    <property type="match status" value="1"/>
</dbReference>
<protein>
    <recommendedName>
        <fullName evidence="3">Phosphohistidine phosphatase SixA</fullName>
    </recommendedName>
</protein>
<feature type="compositionally biased region" description="Basic and acidic residues" evidence="1">
    <location>
        <begin position="21"/>
        <end position="37"/>
    </location>
</feature>